<name>A0A0U1QKX9_9BACL</name>
<evidence type="ECO:0000256" key="2">
    <source>
        <dbReference type="ARBA" id="ARBA00022679"/>
    </source>
</evidence>
<dbReference type="Pfam" id="PF02811">
    <property type="entry name" value="PHP"/>
    <property type="match status" value="1"/>
</dbReference>
<keyword evidence="5" id="KW-0239">DNA-directed DNA polymerase</keyword>
<dbReference type="NCBIfam" id="TIGR00594">
    <property type="entry name" value="polc"/>
    <property type="match status" value="1"/>
</dbReference>
<dbReference type="OrthoDB" id="9803237at2"/>
<dbReference type="InterPro" id="IPR004013">
    <property type="entry name" value="PHP_dom"/>
</dbReference>
<dbReference type="InterPro" id="IPR040982">
    <property type="entry name" value="DNA_pol3_finger"/>
</dbReference>
<dbReference type="Proteomes" id="UP000035553">
    <property type="component" value="Unassembled WGS sequence"/>
</dbReference>
<evidence type="ECO:0000256" key="4">
    <source>
        <dbReference type="ARBA" id="ARBA00022705"/>
    </source>
</evidence>
<dbReference type="GO" id="GO:0008408">
    <property type="term" value="F:3'-5' exonuclease activity"/>
    <property type="evidence" value="ECO:0007669"/>
    <property type="project" value="InterPro"/>
</dbReference>
<evidence type="ECO:0000256" key="6">
    <source>
        <dbReference type="ARBA" id="ARBA00049244"/>
    </source>
</evidence>
<dbReference type="SMART" id="SM00481">
    <property type="entry name" value="POLIIIAc"/>
    <property type="match status" value="1"/>
</dbReference>
<dbReference type="EMBL" id="AFVQ02000200">
    <property type="protein sequence ID" value="KLI01443.1"/>
    <property type="molecule type" value="Genomic_DNA"/>
</dbReference>
<dbReference type="InterPro" id="IPR011708">
    <property type="entry name" value="DNA_pol3_alpha_NTPase_dom"/>
</dbReference>
<dbReference type="Pfam" id="PF07733">
    <property type="entry name" value="DNA_pol3_alpha"/>
    <property type="match status" value="1"/>
</dbReference>
<dbReference type="EC" id="2.7.7.7" evidence="1"/>
<keyword evidence="3" id="KW-0548">Nucleotidyltransferase</keyword>
<dbReference type="NCBIfam" id="NF004226">
    <property type="entry name" value="PRK05673.1"/>
    <property type="match status" value="1"/>
</dbReference>
<comment type="catalytic activity">
    <reaction evidence="6">
        <text>DNA(n) + a 2'-deoxyribonucleoside 5'-triphosphate = DNA(n+1) + diphosphate</text>
        <dbReference type="Rhea" id="RHEA:22508"/>
        <dbReference type="Rhea" id="RHEA-COMP:17339"/>
        <dbReference type="Rhea" id="RHEA-COMP:17340"/>
        <dbReference type="ChEBI" id="CHEBI:33019"/>
        <dbReference type="ChEBI" id="CHEBI:61560"/>
        <dbReference type="ChEBI" id="CHEBI:173112"/>
        <dbReference type="EC" id="2.7.7.7"/>
    </reaction>
</comment>
<evidence type="ECO:0000256" key="3">
    <source>
        <dbReference type="ARBA" id="ARBA00022695"/>
    </source>
</evidence>
<reference evidence="8 9" key="1">
    <citation type="journal article" date="2011" name="J. Bacteriol.">
        <title>Draft genome sequence of Sporolactobacillus inulinus strain CASD, an efficient D-lactic acid-producing bacterium with high-concentration lactate tolerance capability.</title>
        <authorList>
            <person name="Yu B."/>
            <person name="Su F."/>
            <person name="Wang L."/>
            <person name="Xu K."/>
            <person name="Zhao B."/>
            <person name="Xu P."/>
        </authorList>
    </citation>
    <scope>NUCLEOTIDE SEQUENCE [LARGE SCALE GENOMIC DNA]</scope>
    <source>
        <strain evidence="8 9">CASD</strain>
    </source>
</reference>
<dbReference type="InterPro" id="IPR041931">
    <property type="entry name" value="DNA_pol3_alpha_thumb_dom"/>
</dbReference>
<evidence type="ECO:0000313" key="8">
    <source>
        <dbReference type="EMBL" id="KLI01443.1"/>
    </source>
</evidence>
<comment type="caution">
    <text evidence="8">The sequence shown here is derived from an EMBL/GenBank/DDBJ whole genome shotgun (WGS) entry which is preliminary data.</text>
</comment>
<dbReference type="SUPFAM" id="SSF89550">
    <property type="entry name" value="PHP domain-like"/>
    <property type="match status" value="1"/>
</dbReference>
<dbReference type="InterPro" id="IPR003141">
    <property type="entry name" value="Pol/His_phosphatase_N"/>
</dbReference>
<evidence type="ECO:0000259" key="7">
    <source>
        <dbReference type="SMART" id="SM00481"/>
    </source>
</evidence>
<dbReference type="PANTHER" id="PTHR32294">
    <property type="entry name" value="DNA POLYMERASE III SUBUNIT ALPHA"/>
    <property type="match status" value="1"/>
</dbReference>
<dbReference type="InterPro" id="IPR029460">
    <property type="entry name" value="DNAPol_HHH"/>
</dbReference>
<gene>
    <name evidence="8" type="ORF">SINU_13305</name>
</gene>
<accession>A0A0U1QKX9</accession>
<proteinExistence type="predicted"/>
<dbReference type="Gene3D" id="1.10.10.1600">
    <property type="entry name" value="Bacterial DNA polymerase III alpha subunit, thumb domain"/>
    <property type="match status" value="1"/>
</dbReference>
<keyword evidence="2" id="KW-0808">Transferase</keyword>
<dbReference type="PANTHER" id="PTHR32294:SF0">
    <property type="entry name" value="DNA POLYMERASE III SUBUNIT ALPHA"/>
    <property type="match status" value="1"/>
</dbReference>
<keyword evidence="9" id="KW-1185">Reference proteome</keyword>
<dbReference type="RefSeq" id="WP_010026522.1">
    <property type="nucleotide sequence ID" value="NZ_AFVQ02000200.1"/>
</dbReference>
<dbReference type="Pfam" id="PF17657">
    <property type="entry name" value="DNA_pol3_finger"/>
    <property type="match status" value="1"/>
</dbReference>
<dbReference type="STRING" id="1069536.SINU_13305"/>
<dbReference type="CDD" id="cd04485">
    <property type="entry name" value="DnaE_OBF"/>
    <property type="match status" value="1"/>
</dbReference>
<keyword evidence="4" id="KW-0235">DNA replication</keyword>
<dbReference type="Pfam" id="PF14579">
    <property type="entry name" value="HHH_6"/>
    <property type="match status" value="1"/>
</dbReference>
<evidence type="ECO:0000256" key="5">
    <source>
        <dbReference type="ARBA" id="ARBA00022932"/>
    </source>
</evidence>
<protein>
    <recommendedName>
        <fullName evidence="1">DNA-directed DNA polymerase</fullName>
        <ecNumber evidence="1">2.7.7.7</ecNumber>
    </recommendedName>
</protein>
<dbReference type="InterPro" id="IPR004805">
    <property type="entry name" value="DnaE2/DnaE/PolC"/>
</dbReference>
<dbReference type="Gene3D" id="3.20.20.140">
    <property type="entry name" value="Metal-dependent hydrolases"/>
    <property type="match status" value="1"/>
</dbReference>
<dbReference type="AlphaFoldDB" id="A0A0U1QKX9"/>
<evidence type="ECO:0000256" key="1">
    <source>
        <dbReference type="ARBA" id="ARBA00012417"/>
    </source>
</evidence>
<organism evidence="8 9">
    <name type="scientific">Sporolactobacillus inulinus CASD</name>
    <dbReference type="NCBI Taxonomy" id="1069536"/>
    <lineage>
        <taxon>Bacteria</taxon>
        <taxon>Bacillati</taxon>
        <taxon>Bacillota</taxon>
        <taxon>Bacilli</taxon>
        <taxon>Bacillales</taxon>
        <taxon>Sporolactobacillaceae</taxon>
        <taxon>Sporolactobacillus</taxon>
    </lineage>
</organism>
<feature type="domain" description="Polymerase/histidinol phosphatase N-terminal" evidence="7">
    <location>
        <begin position="4"/>
        <end position="71"/>
    </location>
</feature>
<evidence type="ECO:0000313" key="9">
    <source>
        <dbReference type="Proteomes" id="UP000035553"/>
    </source>
</evidence>
<dbReference type="Gene3D" id="1.10.150.870">
    <property type="match status" value="1"/>
</dbReference>
<dbReference type="GO" id="GO:0003887">
    <property type="term" value="F:DNA-directed DNA polymerase activity"/>
    <property type="evidence" value="ECO:0007669"/>
    <property type="project" value="UniProtKB-KW"/>
</dbReference>
<sequence length="1145" mass="128050">MGFVHLHVHSEYSLLDSTCRISDLVAQAKRSGQKAIAITDRNVMYGVVPFYQACRDAGLHPVIGMEVAVALDDSMSAEIGTARPKSAASMPVLVLLAQNDLGYQNLVQLSSLVQLNARDYVSLDQLKRYTDGLIALSGGTDGLVDQALASGESKRAEQWAVGLQTLFSGRFLLEIQRQGDRSQRQIEKQVLEIAKRRSIRCAATGTIHYLSKNDAKAHACLRCIKDGTKLADQPQDPRDLSFQTTEAMLERFADLPETLAVTEKIAAACQVSFSFGRARLPHFPISGGMTAAQKLRELCAKGLKERYSDVNETIEARLNDELSIIDQMGFNDYFLIVADLVAHARHSGYLPGPGRGSAAGSLVAYVLKITEVDPIRYHLLFERFLNPERVTMPDIDLDFPDVNRDQMIAYAFEKYGHDHVAQIITFGTLAAKAAIRDVGRALDTDPRLVDRMARLIPGVPKMTLEKAYKDSDKLKELLQASTEAVALFTLARRIEGLPRHTSIHAAGVILSDQPLKRSVPIQSGHEGIPVTQYPMDVLESLGLLKIDFLGLRNLTFMREVLKRTPAFREGRMSIDSIPLDDPETFQLLCSGNTMGIFQLESEGMRQVLRKLKPTEFEDIVAVNALYRPGPSQFIDQYIRRKHGLEKVVYPHPDLAPILRPTYGVLVYQEQIMQIAVQMAGYTLGKADILRRAVGKKKRELLEAQKKTFISGCMACHYSEKTAHQLFDLIVRFANYGFNRSHAVAYSFLSYRLAYLKAHVPQSFMAAHLTGIIGNQEKMEATLRELRDQGIRLLPPSINESVASFEPSGQAIRFGLSGIKNVGIGAIESLIEERTKHGSFKNLYDFCRRVPARKVNRKAIESMIFAGAFDLFGVDRAGLLATLDQALRLGEEQQKQGEGQTSFLIPEHDEEIYIDVPPLTAEEKMHYEHEALGVFLSAHPIEEYRDALPRSVLTVRETERLPEGNDAVLAVMVEQVKRIRTKSGQPMAFFSASDESGLIDTVCFPNTYEKIEQWINNGQMLVIQAKKSSGKQNNPQLILQRALSLKDYLDERDTALFLRIDQAHHQTQLLEKVKRAIETAPGLHRVILYYEANKRTVALGLNYAVQINESLVRSMRSLLGEQNVMAKRMMGNGAARKPRKDDQRFS</sequence>
<dbReference type="InterPro" id="IPR016195">
    <property type="entry name" value="Pol/histidinol_Pase-like"/>
</dbReference>
<dbReference type="GO" id="GO:0006260">
    <property type="term" value="P:DNA replication"/>
    <property type="evidence" value="ECO:0007669"/>
    <property type="project" value="UniProtKB-KW"/>
</dbReference>